<organism evidence="1 2">
    <name type="scientific">Halogranum amylolyticum</name>
    <dbReference type="NCBI Taxonomy" id="660520"/>
    <lineage>
        <taxon>Archaea</taxon>
        <taxon>Methanobacteriati</taxon>
        <taxon>Methanobacteriota</taxon>
        <taxon>Stenosarchaea group</taxon>
        <taxon>Halobacteria</taxon>
        <taxon>Halobacteriales</taxon>
        <taxon>Haloferacaceae</taxon>
    </lineage>
</organism>
<dbReference type="EMBL" id="FODV01000009">
    <property type="protein sequence ID" value="SEO95980.1"/>
    <property type="molecule type" value="Genomic_DNA"/>
</dbReference>
<dbReference type="RefSeq" id="WP_139246625.1">
    <property type="nucleotide sequence ID" value="NZ_FODV01000009.1"/>
</dbReference>
<gene>
    <name evidence="1" type="ORF">SAMN04487948_1091</name>
</gene>
<proteinExistence type="predicted"/>
<protein>
    <submittedName>
        <fullName evidence="1">Uncharacterized protein</fullName>
    </submittedName>
</protein>
<evidence type="ECO:0000313" key="2">
    <source>
        <dbReference type="Proteomes" id="UP000199126"/>
    </source>
</evidence>
<accession>A0A1H8TY82</accession>
<name>A0A1H8TY82_9EURY</name>
<sequence length="113" mass="12496">MNANNHENENKHELEIKPVCTGPNCENIADTHPNDPVDGLCSACELQLCPVCGDKMAGIGQCRQCEKNHIDRTTVTREQSTDGFVTASELREGYDCDKHDDEFQCDLLGDCPV</sequence>
<dbReference type="Proteomes" id="UP000199126">
    <property type="component" value="Unassembled WGS sequence"/>
</dbReference>
<reference evidence="2" key="1">
    <citation type="submission" date="2016-10" db="EMBL/GenBank/DDBJ databases">
        <authorList>
            <person name="Varghese N."/>
            <person name="Submissions S."/>
        </authorList>
    </citation>
    <scope>NUCLEOTIDE SEQUENCE [LARGE SCALE GENOMIC DNA]</scope>
    <source>
        <strain evidence="2">CGMCC 1.10121</strain>
    </source>
</reference>
<evidence type="ECO:0000313" key="1">
    <source>
        <dbReference type="EMBL" id="SEO95980.1"/>
    </source>
</evidence>
<dbReference type="AlphaFoldDB" id="A0A1H8TY82"/>
<keyword evidence="2" id="KW-1185">Reference proteome</keyword>